<evidence type="ECO:0000256" key="4">
    <source>
        <dbReference type="ARBA" id="ARBA00093447"/>
    </source>
</evidence>
<keyword evidence="6" id="KW-0489">Methyltransferase</keyword>
<keyword evidence="6" id="KW-0808">Transferase</keyword>
<dbReference type="OrthoDB" id="191995at2759"/>
<evidence type="ECO:0000313" key="6">
    <source>
        <dbReference type="EMBL" id="KIY51581.1"/>
    </source>
</evidence>
<dbReference type="NCBIfam" id="TIGR03317">
    <property type="entry name" value="ygfZ_signature"/>
    <property type="match status" value="1"/>
</dbReference>
<dbReference type="Pfam" id="PF25455">
    <property type="entry name" value="Beta-barrel_CAF17_C"/>
    <property type="match status" value="1"/>
</dbReference>
<keyword evidence="7" id="KW-1185">Reference proteome</keyword>
<gene>
    <name evidence="6" type="ORF">FISHEDRAFT_56504</name>
</gene>
<comment type="similarity">
    <text evidence="4">Belongs to the GcvT family. CAF17/IBA57 subfamily.</text>
</comment>
<evidence type="ECO:0000256" key="1">
    <source>
        <dbReference type="ARBA" id="ARBA00004173"/>
    </source>
</evidence>
<dbReference type="Proteomes" id="UP000054144">
    <property type="component" value="Unassembled WGS sequence"/>
</dbReference>
<evidence type="ECO:0000256" key="3">
    <source>
        <dbReference type="ARBA" id="ARBA00023128"/>
    </source>
</evidence>
<dbReference type="EMBL" id="KN881649">
    <property type="protein sequence ID" value="KIY51581.1"/>
    <property type="molecule type" value="Genomic_DNA"/>
</dbReference>
<dbReference type="GO" id="GO:0008168">
    <property type="term" value="F:methyltransferase activity"/>
    <property type="evidence" value="ECO:0007669"/>
    <property type="project" value="UniProtKB-KW"/>
</dbReference>
<sequence>MSLAPVLRYVPTIAPVAYRALLAVTGSHASEFLNGVAAVAIRDPHKPCYTAFMQPQGRVLYDAFIYTHRSPDTGEPGYIIEYDSRLTPDTPALPDLLKRYVLRSKVKLRDVSHEWDVWHAWGSRDTERFWDLERKWNWAKSGAIEPVWDVISEWPWGTADLAIHDRRAPGLGIRFLVKKGDKPAEASTHDVETQDAYTLHRIMHGVPEGFTDMPPTHAFPMESNLDIMGGLDFRKGCYVGQELTVRTYHTGAVRKRILPVVIHKPDEVPETASPSESVSPLPADTIIEPRVVEGVRTRGGGKLLSNVHGLGLALLRLDQVEAADRGEVTFHMSPEGHPAMRVSHWWPVWWPAKTH</sequence>
<dbReference type="AlphaFoldDB" id="A0A0D7AJV3"/>
<organism evidence="6 7">
    <name type="scientific">Fistulina hepatica ATCC 64428</name>
    <dbReference type="NCBI Taxonomy" id="1128425"/>
    <lineage>
        <taxon>Eukaryota</taxon>
        <taxon>Fungi</taxon>
        <taxon>Dikarya</taxon>
        <taxon>Basidiomycota</taxon>
        <taxon>Agaricomycotina</taxon>
        <taxon>Agaricomycetes</taxon>
        <taxon>Agaricomycetidae</taxon>
        <taxon>Agaricales</taxon>
        <taxon>Fistulinaceae</taxon>
        <taxon>Fistulina</taxon>
    </lineage>
</organism>
<accession>A0A0D7AJV3</accession>
<proteinExistence type="inferred from homology"/>
<dbReference type="InterPro" id="IPR027266">
    <property type="entry name" value="TrmE/GcvT-like"/>
</dbReference>
<dbReference type="PANTHER" id="PTHR22602">
    <property type="entry name" value="TRANSFERASE CAF17, MITOCHONDRIAL-RELATED"/>
    <property type="match status" value="1"/>
</dbReference>
<protein>
    <submittedName>
        <fullName evidence="6">Aminomethyltransferase folate-binding domain-containing protein</fullName>
    </submittedName>
</protein>
<keyword evidence="3" id="KW-0496">Mitochondrion</keyword>
<dbReference type="GO" id="GO:0016226">
    <property type="term" value="P:iron-sulfur cluster assembly"/>
    <property type="evidence" value="ECO:0007669"/>
    <property type="project" value="TreeGrafter"/>
</dbReference>
<evidence type="ECO:0000256" key="2">
    <source>
        <dbReference type="ARBA" id="ARBA00022946"/>
    </source>
</evidence>
<evidence type="ECO:0000313" key="7">
    <source>
        <dbReference type="Proteomes" id="UP000054144"/>
    </source>
</evidence>
<reference evidence="6 7" key="1">
    <citation type="journal article" date="2015" name="Fungal Genet. Biol.">
        <title>Evolution of novel wood decay mechanisms in Agaricales revealed by the genome sequences of Fistulina hepatica and Cylindrobasidium torrendii.</title>
        <authorList>
            <person name="Floudas D."/>
            <person name="Held B.W."/>
            <person name="Riley R."/>
            <person name="Nagy L.G."/>
            <person name="Koehler G."/>
            <person name="Ransdell A.S."/>
            <person name="Younus H."/>
            <person name="Chow J."/>
            <person name="Chiniquy J."/>
            <person name="Lipzen A."/>
            <person name="Tritt A."/>
            <person name="Sun H."/>
            <person name="Haridas S."/>
            <person name="LaButti K."/>
            <person name="Ohm R.A."/>
            <person name="Kues U."/>
            <person name="Blanchette R.A."/>
            <person name="Grigoriev I.V."/>
            <person name="Minto R.E."/>
            <person name="Hibbett D.S."/>
        </authorList>
    </citation>
    <scope>NUCLEOTIDE SEQUENCE [LARGE SCALE GENOMIC DNA]</scope>
    <source>
        <strain evidence="6 7">ATCC 64428</strain>
    </source>
</reference>
<comment type="subcellular location">
    <subcellularLocation>
        <location evidence="1">Mitochondrion</location>
    </subcellularLocation>
</comment>
<feature type="domain" description="CAF17 C-terminal" evidence="5">
    <location>
        <begin position="254"/>
        <end position="351"/>
    </location>
</feature>
<dbReference type="InterPro" id="IPR045179">
    <property type="entry name" value="YgfZ/GcvT"/>
</dbReference>
<dbReference type="InterPro" id="IPR057460">
    <property type="entry name" value="CAF17_C"/>
</dbReference>
<evidence type="ECO:0000259" key="5">
    <source>
        <dbReference type="Pfam" id="PF25455"/>
    </source>
</evidence>
<dbReference type="SUPFAM" id="SSF103025">
    <property type="entry name" value="Folate-binding domain"/>
    <property type="match status" value="1"/>
</dbReference>
<dbReference type="GO" id="GO:0005759">
    <property type="term" value="C:mitochondrial matrix"/>
    <property type="evidence" value="ECO:0007669"/>
    <property type="project" value="TreeGrafter"/>
</dbReference>
<dbReference type="InterPro" id="IPR017703">
    <property type="entry name" value="YgfZ/GCV_T_CS"/>
</dbReference>
<dbReference type="PANTHER" id="PTHR22602:SF0">
    <property type="entry name" value="TRANSFERASE CAF17, MITOCHONDRIAL-RELATED"/>
    <property type="match status" value="1"/>
</dbReference>
<dbReference type="Gene3D" id="3.30.1360.120">
    <property type="entry name" value="Probable tRNA modification gtpase trme, domain 1"/>
    <property type="match status" value="1"/>
</dbReference>
<dbReference type="GO" id="GO:0032259">
    <property type="term" value="P:methylation"/>
    <property type="evidence" value="ECO:0007669"/>
    <property type="project" value="UniProtKB-KW"/>
</dbReference>
<keyword evidence="2" id="KW-0809">Transit peptide</keyword>
<name>A0A0D7AJV3_9AGAR</name>